<protein>
    <submittedName>
        <fullName evidence="1">Uncharacterized protein</fullName>
    </submittedName>
</protein>
<sequence>MNPVRKNKFWFTYNIQRLENKHRHTDCTAYLRKRSTENNHYFSIFSKGRELFFIYFEACLKRFFFLTG</sequence>
<name>A0A2M7RK06_9BACT</name>
<evidence type="ECO:0000313" key="1">
    <source>
        <dbReference type="EMBL" id="PIY96791.1"/>
    </source>
</evidence>
<dbReference type="Proteomes" id="UP000230779">
    <property type="component" value="Unassembled WGS sequence"/>
</dbReference>
<dbReference type="EMBL" id="PFMD01000028">
    <property type="protein sequence ID" value="PIY96791.1"/>
    <property type="molecule type" value="Genomic_DNA"/>
</dbReference>
<dbReference type="AlphaFoldDB" id="A0A2M7RK06"/>
<gene>
    <name evidence="1" type="ORF">COY66_03025</name>
</gene>
<organism evidence="1 2">
    <name type="scientific">Candidatus Kerfeldbacteria bacterium CG_4_10_14_0_8_um_filter_42_10</name>
    <dbReference type="NCBI Taxonomy" id="2014248"/>
    <lineage>
        <taxon>Bacteria</taxon>
        <taxon>Candidatus Kerfeldiibacteriota</taxon>
    </lineage>
</organism>
<comment type="caution">
    <text evidence="1">The sequence shown here is derived from an EMBL/GenBank/DDBJ whole genome shotgun (WGS) entry which is preliminary data.</text>
</comment>
<evidence type="ECO:0000313" key="2">
    <source>
        <dbReference type="Proteomes" id="UP000230779"/>
    </source>
</evidence>
<reference evidence="1 2" key="1">
    <citation type="submission" date="2017-09" db="EMBL/GenBank/DDBJ databases">
        <title>Depth-based differentiation of microbial function through sediment-hosted aquifers and enrichment of novel symbionts in the deep terrestrial subsurface.</title>
        <authorList>
            <person name="Probst A.J."/>
            <person name="Ladd B."/>
            <person name="Jarett J.K."/>
            <person name="Geller-Mcgrath D.E."/>
            <person name="Sieber C.M."/>
            <person name="Emerson J.B."/>
            <person name="Anantharaman K."/>
            <person name="Thomas B.C."/>
            <person name="Malmstrom R."/>
            <person name="Stieglmeier M."/>
            <person name="Klingl A."/>
            <person name="Woyke T."/>
            <person name="Ryan C.M."/>
            <person name="Banfield J.F."/>
        </authorList>
    </citation>
    <scope>NUCLEOTIDE SEQUENCE [LARGE SCALE GENOMIC DNA]</scope>
    <source>
        <strain evidence="1">CG_4_10_14_0_8_um_filter_42_10</strain>
    </source>
</reference>
<proteinExistence type="predicted"/>
<accession>A0A2M7RK06</accession>